<dbReference type="EMBL" id="CP029487">
    <property type="protein sequence ID" value="QCT73091.1"/>
    <property type="molecule type" value="Genomic_DNA"/>
</dbReference>
<dbReference type="PROSITE" id="PS00396">
    <property type="entry name" value="TOPO_IA_1"/>
    <property type="match status" value="1"/>
</dbReference>
<keyword evidence="6 8" id="KW-0238">DNA-binding</keyword>
<dbReference type="GO" id="GO:0003917">
    <property type="term" value="F:DNA topoisomerase type I (single strand cut, ATP-independent) activity"/>
    <property type="evidence" value="ECO:0007669"/>
    <property type="project" value="UniProtKB-UniRule"/>
</dbReference>
<dbReference type="PROSITE" id="PS50880">
    <property type="entry name" value="TOPRIM"/>
    <property type="match status" value="1"/>
</dbReference>
<feature type="active site" description="O-(5'-phospho-DNA)-tyrosine intermediate" evidence="8">
    <location>
        <position position="310"/>
    </location>
</feature>
<dbReference type="NCBIfam" id="NF005829">
    <property type="entry name" value="PRK07726.1"/>
    <property type="match status" value="1"/>
</dbReference>
<evidence type="ECO:0000256" key="3">
    <source>
        <dbReference type="ARBA" id="ARBA00022723"/>
    </source>
</evidence>
<dbReference type="GO" id="GO:0003677">
    <property type="term" value="F:DNA binding"/>
    <property type="evidence" value="ECO:0007669"/>
    <property type="project" value="UniProtKB-KW"/>
</dbReference>
<dbReference type="Pfam" id="PF01751">
    <property type="entry name" value="Toprim"/>
    <property type="match status" value="1"/>
</dbReference>
<dbReference type="AlphaFoldDB" id="A0A4P9CDX6"/>
<dbReference type="SMART" id="SM00437">
    <property type="entry name" value="TOP1Ac"/>
    <property type="match status" value="1"/>
</dbReference>
<dbReference type="GO" id="GO:0000287">
    <property type="term" value="F:magnesium ion binding"/>
    <property type="evidence" value="ECO:0007669"/>
    <property type="project" value="UniProtKB-UniRule"/>
</dbReference>
<evidence type="ECO:0000256" key="2">
    <source>
        <dbReference type="ARBA" id="ARBA00009446"/>
    </source>
</evidence>
<evidence type="ECO:0000313" key="12">
    <source>
        <dbReference type="EMBL" id="QCT73091.1"/>
    </source>
</evidence>
<dbReference type="InterPro" id="IPR013824">
    <property type="entry name" value="Topo_IA_cen_sub1"/>
</dbReference>
<dbReference type="Proteomes" id="UP000218387">
    <property type="component" value="Chromosome"/>
</dbReference>
<evidence type="ECO:0000256" key="1">
    <source>
        <dbReference type="ARBA" id="ARBA00000213"/>
    </source>
</evidence>
<evidence type="ECO:0000256" key="5">
    <source>
        <dbReference type="ARBA" id="ARBA00023029"/>
    </source>
</evidence>
<protein>
    <recommendedName>
        <fullName evidence="8">DNA topoisomerase 3</fullName>
        <ecNumber evidence="8">5.6.2.1</ecNumber>
    </recommendedName>
    <alternativeName>
        <fullName evidence="8">DNA topoisomerase III</fullName>
    </alternativeName>
</protein>
<dbReference type="InterPro" id="IPR023405">
    <property type="entry name" value="Topo_IA_core_domain"/>
</dbReference>
<dbReference type="InterPro" id="IPR000380">
    <property type="entry name" value="Topo_IA"/>
</dbReference>
<comment type="catalytic activity">
    <reaction evidence="1 8">
        <text>ATP-independent breakage of single-stranded DNA, followed by passage and rejoining.</text>
        <dbReference type="EC" id="5.6.2.1"/>
    </reaction>
</comment>
<dbReference type="NCBIfam" id="TIGR01056">
    <property type="entry name" value="topB"/>
    <property type="match status" value="1"/>
</dbReference>
<evidence type="ECO:0000256" key="6">
    <source>
        <dbReference type="ARBA" id="ARBA00023125"/>
    </source>
</evidence>
<sequence>MSQNKTLVLAEKPSVGKDIARVLKCKNGQNGYLENERYIVTWALGHLVSLADPEAYGEKYQNWNMESLPMLPDHMKLTVLKGSGKQYKIVSSLLGRPDVKDIVIATDAGREGELVARWILDKAHCRKPIKRLWISSVTDKAISEGFKHLKPGTEFNNLYRAAQCRAEGDWLVGLNITRALTVKYNAQLSAGRVQSATLNMIVEREETIKNFKPRPYYNLQVKTPQFVLTWQGPHGKNISSKETAEKILQKMKGKSAVIKDISKKPKKSYSPGLYDLTELQRDANRLFGLSPKETLNIMQRLYENHKILTYPRTDSKYLTQDIVPTLPERLKTISIGPYKSAVSEILKLGIHANKSFVDDSKVSDHHAIIPTEQRVILTNLSTDERKIYDLVIKRFLSVFLPPYEYLQTTVTADIAGETLTAKGREIVTLGYKKVYENQIEEEGDEDTEDQKLPSLKKGDSLPASQISLKELETKPPARFTEATLLSAMENPQKVVKVDAKAAKTLGETGGIGTVATRADIIEKLYKMFVIEKKGNSLYPTSKGKQLIDLVPPDLKSPLMTAKWERQLELISKGKSDPESFISDIKTYTTELVNDVKNSNEKFVHDNKSGQKCPECGKNLLEVKGKYGMMLVCQDRACGYRENVSKNTNVRCPECHVKLEIRGKGDGAIYFCKRCGFREKVSSFNKKHFDGNRKNSKREAQNYMRKIKKENQEAVNNPFAEALAKLKESE</sequence>
<name>A0A4P9CDX6_EUBML</name>
<dbReference type="PROSITE" id="PS52039">
    <property type="entry name" value="TOPO_IA_2"/>
    <property type="match status" value="1"/>
</dbReference>
<feature type="region of interest" description="Interaction with DNA" evidence="8">
    <location>
        <begin position="189"/>
        <end position="194"/>
    </location>
</feature>
<dbReference type="GO" id="GO:0006310">
    <property type="term" value="P:DNA recombination"/>
    <property type="evidence" value="ECO:0007669"/>
    <property type="project" value="TreeGrafter"/>
</dbReference>
<dbReference type="InterPro" id="IPR023406">
    <property type="entry name" value="Topo_IA_AS"/>
</dbReference>
<feature type="region of interest" description="Disordered" evidence="9">
    <location>
        <begin position="440"/>
        <end position="460"/>
    </location>
</feature>
<comment type="function">
    <text evidence="8">Releases the supercoiling and torsional tension of DNA, which is introduced during the DNA replication and transcription, by transiently cleaving and rejoining one strand of the DNA duplex. Introduces a single-strand break via transesterification at a target site in duplex DNA. The scissile phosphodiester is attacked by the catalytic tyrosine of the enzyme, resulting in the formation of a DNA-(5'-phosphotyrosyl)-enzyme intermediate and the expulsion of a 3'-OH DNA strand. The free DNA strand then undergoes passage around the unbroken strand, thus removing DNA supercoils. Finally, in the religation step, the DNA 3'-OH attacks the covalent intermediate to expel the active-site tyrosine and restore the DNA phosphodiester backbone.</text>
</comment>
<keyword evidence="4 8" id="KW-0460">Magnesium</keyword>
<evidence type="ECO:0000256" key="8">
    <source>
        <dbReference type="HAMAP-Rule" id="MF_00953"/>
    </source>
</evidence>
<dbReference type="SMART" id="SM00493">
    <property type="entry name" value="TOPRIM"/>
    <property type="match status" value="1"/>
</dbReference>
<dbReference type="Gene3D" id="1.10.290.10">
    <property type="entry name" value="Topoisomerase I, domain 4"/>
    <property type="match status" value="1"/>
</dbReference>
<dbReference type="HAMAP" id="MF_00953">
    <property type="entry name" value="Topoisom_3_prok"/>
    <property type="match status" value="1"/>
</dbReference>
<gene>
    <name evidence="8" type="primary">topB</name>
    <name evidence="12" type="ORF">CPZ25_017830</name>
</gene>
<dbReference type="PRINTS" id="PR00417">
    <property type="entry name" value="PRTPISMRASEI"/>
</dbReference>
<comment type="cofactor">
    <cofactor evidence="8">
        <name>Mg(2+)</name>
        <dbReference type="ChEBI" id="CHEBI:18420"/>
    </cofactor>
</comment>
<dbReference type="CDD" id="cd03362">
    <property type="entry name" value="TOPRIM_TopoIA_TopoIII"/>
    <property type="match status" value="1"/>
</dbReference>
<dbReference type="InterPro" id="IPR003601">
    <property type="entry name" value="Topo_IA_2"/>
</dbReference>
<feature type="domain" description="Topo IA-type catalytic" evidence="11">
    <location>
        <begin position="155"/>
        <end position="592"/>
    </location>
</feature>
<dbReference type="GO" id="GO:0006281">
    <property type="term" value="P:DNA repair"/>
    <property type="evidence" value="ECO:0007669"/>
    <property type="project" value="TreeGrafter"/>
</dbReference>
<evidence type="ECO:0000313" key="13">
    <source>
        <dbReference type="Proteomes" id="UP000218387"/>
    </source>
</evidence>
<dbReference type="KEGG" id="emt:CPZ25_017830"/>
<dbReference type="InterPro" id="IPR013825">
    <property type="entry name" value="Topo_IA_cen_sub2"/>
</dbReference>
<dbReference type="SMART" id="SM00436">
    <property type="entry name" value="TOP1Bc"/>
    <property type="match status" value="1"/>
</dbReference>
<evidence type="ECO:0000259" key="10">
    <source>
        <dbReference type="PROSITE" id="PS50880"/>
    </source>
</evidence>
<evidence type="ECO:0000259" key="11">
    <source>
        <dbReference type="PROSITE" id="PS52039"/>
    </source>
</evidence>
<keyword evidence="7 8" id="KW-0413">Isomerase</keyword>
<dbReference type="Gene3D" id="2.70.20.10">
    <property type="entry name" value="Topoisomerase I, domain 3"/>
    <property type="match status" value="1"/>
</dbReference>
<proteinExistence type="inferred from homology"/>
<dbReference type="GO" id="GO:0043597">
    <property type="term" value="C:cytoplasmic replication fork"/>
    <property type="evidence" value="ECO:0007669"/>
    <property type="project" value="TreeGrafter"/>
</dbReference>
<dbReference type="EC" id="5.6.2.1" evidence="8"/>
<dbReference type="Pfam" id="PF01131">
    <property type="entry name" value="Topoisom_bac"/>
    <property type="match status" value="1"/>
</dbReference>
<dbReference type="RefSeq" id="WP_096919038.1">
    <property type="nucleotide sequence ID" value="NZ_CP029487.1"/>
</dbReference>
<dbReference type="PANTHER" id="PTHR11390:SF21">
    <property type="entry name" value="DNA TOPOISOMERASE 3-ALPHA"/>
    <property type="match status" value="1"/>
</dbReference>
<dbReference type="InterPro" id="IPR034144">
    <property type="entry name" value="TOPRIM_TopoIII"/>
</dbReference>
<evidence type="ECO:0000256" key="4">
    <source>
        <dbReference type="ARBA" id="ARBA00022842"/>
    </source>
</evidence>
<keyword evidence="3 8" id="KW-0479">Metal-binding</keyword>
<dbReference type="InterPro" id="IPR005738">
    <property type="entry name" value="TopoIII"/>
</dbReference>
<dbReference type="InterPro" id="IPR006171">
    <property type="entry name" value="TOPRIM_dom"/>
</dbReference>
<dbReference type="SUPFAM" id="SSF56712">
    <property type="entry name" value="Prokaryotic type I DNA topoisomerase"/>
    <property type="match status" value="1"/>
</dbReference>
<evidence type="ECO:0000256" key="9">
    <source>
        <dbReference type="SAM" id="MobiDB-lite"/>
    </source>
</evidence>
<dbReference type="Gene3D" id="3.40.50.140">
    <property type="match status" value="1"/>
</dbReference>
<dbReference type="InterPro" id="IPR013826">
    <property type="entry name" value="Topo_IA_cen_sub3"/>
</dbReference>
<accession>A0A4P9CDX6</accession>
<dbReference type="InterPro" id="IPR013497">
    <property type="entry name" value="Topo_IA_cen"/>
</dbReference>
<dbReference type="PANTHER" id="PTHR11390">
    <property type="entry name" value="PROKARYOTIC DNA TOPOISOMERASE"/>
    <property type="match status" value="1"/>
</dbReference>
<dbReference type="Gene3D" id="1.10.460.10">
    <property type="entry name" value="Topoisomerase I, domain 2"/>
    <property type="match status" value="1"/>
</dbReference>
<feature type="binding site" evidence="8">
    <location>
        <position position="11"/>
    </location>
    <ligand>
        <name>Mg(2+)</name>
        <dbReference type="ChEBI" id="CHEBI:18420"/>
        <note>catalytic</note>
    </ligand>
</feature>
<feature type="binding site" evidence="8">
    <location>
        <position position="107"/>
    </location>
    <ligand>
        <name>Mg(2+)</name>
        <dbReference type="ChEBI" id="CHEBI:18420"/>
        <note>catalytic</note>
    </ligand>
</feature>
<comment type="similarity">
    <text evidence="2 8">Belongs to the type IA topoisomerase family.</text>
</comment>
<keyword evidence="13" id="KW-1185">Reference proteome</keyword>
<dbReference type="InterPro" id="IPR003602">
    <property type="entry name" value="Topo_IA_DNA-bd_dom"/>
</dbReference>
<feature type="site" description="Interaction with DNA" evidence="8">
    <location>
        <position position="63"/>
    </location>
</feature>
<keyword evidence="5 8" id="KW-0799">Topoisomerase</keyword>
<feature type="site" description="Interaction with DNA" evidence="8">
    <location>
        <position position="170"/>
    </location>
</feature>
<evidence type="ECO:0000256" key="7">
    <source>
        <dbReference type="ARBA" id="ARBA00023235"/>
    </source>
</evidence>
<feature type="site" description="Interaction with DNA" evidence="8">
    <location>
        <position position="178"/>
    </location>
</feature>
<dbReference type="CDD" id="cd00186">
    <property type="entry name" value="TOP1Ac"/>
    <property type="match status" value="1"/>
</dbReference>
<comment type="caution">
    <text evidence="8">Lacks conserved residue(s) required for the propagation of feature annotation.</text>
</comment>
<reference evidence="12 13" key="1">
    <citation type="submission" date="2018-05" db="EMBL/GenBank/DDBJ databases">
        <title>Genome comparison of Eubacterium sp.</title>
        <authorList>
            <person name="Feng Y."/>
            <person name="Sanchez-Andrea I."/>
            <person name="Stams A.J.M."/>
            <person name="De Vos W.M."/>
        </authorList>
    </citation>
    <scope>NUCLEOTIDE SEQUENCE [LARGE SCALE GENOMIC DNA]</scope>
    <source>
        <strain evidence="12 13">YI</strain>
    </source>
</reference>
<dbReference type="GO" id="GO:0006265">
    <property type="term" value="P:DNA topological change"/>
    <property type="evidence" value="ECO:0007669"/>
    <property type="project" value="UniProtKB-UniRule"/>
</dbReference>
<feature type="site" description="Interaction with DNA" evidence="8">
    <location>
        <position position="312"/>
    </location>
</feature>
<feature type="domain" description="Toprim" evidence="10">
    <location>
        <begin position="5"/>
        <end position="138"/>
    </location>
</feature>
<organism evidence="12 13">
    <name type="scientific">Eubacterium maltosivorans</name>
    <dbReference type="NCBI Taxonomy" id="2041044"/>
    <lineage>
        <taxon>Bacteria</taxon>
        <taxon>Bacillati</taxon>
        <taxon>Bacillota</taxon>
        <taxon>Clostridia</taxon>
        <taxon>Eubacteriales</taxon>
        <taxon>Eubacteriaceae</taxon>
        <taxon>Eubacterium</taxon>
    </lineage>
</organism>